<comment type="similarity">
    <text evidence="2">Belongs to the glycosyltransferase 92 family.</text>
</comment>
<keyword evidence="6" id="KW-0812">Transmembrane</keyword>
<dbReference type="VEuPathDB" id="VectorBase:LOC119180796"/>
<dbReference type="InterPro" id="IPR008166">
    <property type="entry name" value="Glyco_transf_92"/>
</dbReference>
<dbReference type="GO" id="GO:0032543">
    <property type="term" value="P:mitochondrial translation"/>
    <property type="evidence" value="ECO:0007669"/>
    <property type="project" value="InterPro"/>
</dbReference>
<dbReference type="VEuPathDB" id="VectorBase:LOC119181929"/>
<dbReference type="GO" id="GO:0003735">
    <property type="term" value="F:structural constituent of ribosome"/>
    <property type="evidence" value="ECO:0007669"/>
    <property type="project" value="InterPro"/>
</dbReference>
<dbReference type="Pfam" id="PF01697">
    <property type="entry name" value="Glyco_transf_92"/>
    <property type="match status" value="1"/>
</dbReference>
<keyword evidence="5 6" id="KW-0472">Membrane</keyword>
<keyword evidence="9" id="KW-1185">Reference proteome</keyword>
<dbReference type="PANTHER" id="PTHR13490">
    <property type="entry name" value="MITOCHONDRIAL 28S RIBOSOMAL PROTEIN S28"/>
    <property type="match status" value="1"/>
</dbReference>
<dbReference type="GO" id="GO:0016757">
    <property type="term" value="F:glycosyltransferase activity"/>
    <property type="evidence" value="ECO:0007669"/>
    <property type="project" value="UniProtKB-KW"/>
</dbReference>
<keyword evidence="4" id="KW-0808">Transferase</keyword>
<dbReference type="GO" id="GO:0005763">
    <property type="term" value="C:mitochondrial small ribosomal subunit"/>
    <property type="evidence" value="ECO:0007669"/>
    <property type="project" value="TreeGrafter"/>
</dbReference>
<dbReference type="AlphaFoldDB" id="A0A9J6ELL8"/>
<dbReference type="InterPro" id="IPR019349">
    <property type="entry name" value="Ribosomal_mS35_mit"/>
</dbReference>
<dbReference type="Pfam" id="PF10213">
    <property type="entry name" value="MRP-S28"/>
    <property type="match status" value="1"/>
</dbReference>
<feature type="transmembrane region" description="Helical" evidence="6">
    <location>
        <begin position="375"/>
        <end position="393"/>
    </location>
</feature>
<evidence type="ECO:0000256" key="2">
    <source>
        <dbReference type="ARBA" id="ARBA00007647"/>
    </source>
</evidence>
<comment type="subcellular location">
    <subcellularLocation>
        <location evidence="1">Membrane</location>
    </subcellularLocation>
</comment>
<dbReference type="EMBL" id="JABSTU010000003">
    <property type="protein sequence ID" value="KAH8035258.1"/>
    <property type="molecule type" value="Genomic_DNA"/>
</dbReference>
<feature type="domain" description="Small ribosomal subunit protein mS35 mitochondrial conserved" evidence="7">
    <location>
        <begin position="179"/>
        <end position="250"/>
    </location>
</feature>
<evidence type="ECO:0000256" key="1">
    <source>
        <dbReference type="ARBA" id="ARBA00004370"/>
    </source>
</evidence>
<reference evidence="8" key="1">
    <citation type="journal article" date="2020" name="Cell">
        <title>Large-Scale Comparative Analyses of Tick Genomes Elucidate Their Genetic Diversity and Vector Capacities.</title>
        <authorList>
            <consortium name="Tick Genome and Microbiome Consortium (TIGMIC)"/>
            <person name="Jia N."/>
            <person name="Wang J."/>
            <person name="Shi W."/>
            <person name="Du L."/>
            <person name="Sun Y."/>
            <person name="Zhan W."/>
            <person name="Jiang J.F."/>
            <person name="Wang Q."/>
            <person name="Zhang B."/>
            <person name="Ji P."/>
            <person name="Bell-Sakyi L."/>
            <person name="Cui X.M."/>
            <person name="Yuan T.T."/>
            <person name="Jiang B.G."/>
            <person name="Yang W.F."/>
            <person name="Lam T.T."/>
            <person name="Chang Q.C."/>
            <person name="Ding S.J."/>
            <person name="Wang X.J."/>
            <person name="Zhu J.G."/>
            <person name="Ruan X.D."/>
            <person name="Zhao L."/>
            <person name="Wei J.T."/>
            <person name="Ye R.Z."/>
            <person name="Que T.C."/>
            <person name="Du C.H."/>
            <person name="Zhou Y.H."/>
            <person name="Cheng J.X."/>
            <person name="Dai P.F."/>
            <person name="Guo W.B."/>
            <person name="Han X.H."/>
            <person name="Huang E.J."/>
            <person name="Li L.F."/>
            <person name="Wei W."/>
            <person name="Gao Y.C."/>
            <person name="Liu J.Z."/>
            <person name="Shao H.Z."/>
            <person name="Wang X."/>
            <person name="Wang C.C."/>
            <person name="Yang T.C."/>
            <person name="Huo Q.B."/>
            <person name="Li W."/>
            <person name="Chen H.Y."/>
            <person name="Chen S.E."/>
            <person name="Zhou L.G."/>
            <person name="Ni X.B."/>
            <person name="Tian J.H."/>
            <person name="Sheng Y."/>
            <person name="Liu T."/>
            <person name="Pan Y.S."/>
            <person name="Xia L.Y."/>
            <person name="Li J."/>
            <person name="Zhao F."/>
            <person name="Cao W.C."/>
        </authorList>
    </citation>
    <scope>NUCLEOTIDE SEQUENCE</scope>
    <source>
        <strain evidence="8">Rmic-2018</strain>
    </source>
</reference>
<sequence length="873" mass="100222">MLREVHYCVRIFPSTSNRAIARRMSSFSSNENGSDATEFDEDRKFRKLDLYKPKEAPRQKRAEIKFDVPQPRSERMPVDQDWTSVWPTAQSFRPSVVPLPLRQGYREKGAPPGKYANLELMKVPNFLHLTPAHLAKHAKVLRPFCTPWPAGLETDEKCEEHFPVEVIDSDYCHAGPSIRDPRSRIVTLRVKLSDLELDYHARDKLLRLVRDRYDPATDVLTIVTDRCPLKKQNYDYAHYLLTAVYHESWKTEPWEADKAESDMECYLWEKSRSEANAVGFFKRMQQSLAGQEEITHPHIQHLPRDCTDDDVKGVAQVKDYAEAVCGIHNEGESLQSWDKYKRSVCSLLGLKHSALYPRTISRSCSWRRVVPTPRTLTLFLVLFGFGLVLFIYLPRSFEERLVRSPRRRIPVLLAYEGEAEVHTFFCDTHTTQCPRIEFTPASGWQGGIPGVPDLHLLSAHYDTRVWVHGGKNRHYVRLLGVIKSEDADSLRFFCQMWYQELPHPIVVESDRTEIWLPAWDGRAPPGRYYRPFVFSCPVPFNVSSPLSTGPANVSLVAEPCACPPNSLALSKTPEKDPKRGIAVCVKGLDFSEDISARLVEWLELQFLLGADTVFFYIFQVMPRAVLKGQCIQRWTSSCATTAGFVGSNSKESNCRVRTSRTFQPSGGSTSLTTRGRSAGHELVPYNDCYYRHIPTHEFVLLVDIDEVVLPRRHSTWQELLDDIVSAKPKMLATYASLAVPNTYFFDHFEREKSWSWFLSRVTRSANFTRPGFAVKSFFTTNSSLAVFNHYTLVPLYGKLQRTVLLSKKDVQLNHYRAKCPAEMETLCKDDYFRFTVKDKTLWKLESKFLSKVKETKEGLRTKFLVHVGKEGTS</sequence>
<dbReference type="InterPro" id="IPR039848">
    <property type="entry name" value="Ribosomal_mS35_mt"/>
</dbReference>
<dbReference type="GO" id="GO:0016020">
    <property type="term" value="C:membrane"/>
    <property type="evidence" value="ECO:0007669"/>
    <property type="project" value="UniProtKB-SubCell"/>
</dbReference>
<proteinExistence type="inferred from homology"/>
<evidence type="ECO:0000313" key="8">
    <source>
        <dbReference type="EMBL" id="KAH8035258.1"/>
    </source>
</evidence>
<evidence type="ECO:0000256" key="6">
    <source>
        <dbReference type="SAM" id="Phobius"/>
    </source>
</evidence>
<keyword evidence="6" id="KW-1133">Transmembrane helix</keyword>
<dbReference type="PANTHER" id="PTHR13490:SF0">
    <property type="entry name" value="SMALL RIBOSOMAL SUBUNIT PROTEIN MS35"/>
    <property type="match status" value="1"/>
</dbReference>
<keyword evidence="3" id="KW-0328">Glycosyltransferase</keyword>
<reference evidence="8" key="2">
    <citation type="submission" date="2021-09" db="EMBL/GenBank/DDBJ databases">
        <authorList>
            <person name="Jia N."/>
            <person name="Wang J."/>
            <person name="Shi W."/>
            <person name="Du L."/>
            <person name="Sun Y."/>
            <person name="Zhan W."/>
            <person name="Jiang J."/>
            <person name="Wang Q."/>
            <person name="Zhang B."/>
            <person name="Ji P."/>
            <person name="Sakyi L.B."/>
            <person name="Cui X."/>
            <person name="Yuan T."/>
            <person name="Jiang B."/>
            <person name="Yang W."/>
            <person name="Lam T.T.-Y."/>
            <person name="Chang Q."/>
            <person name="Ding S."/>
            <person name="Wang X."/>
            <person name="Zhu J."/>
            <person name="Ruan X."/>
            <person name="Zhao L."/>
            <person name="Wei J."/>
            <person name="Que T."/>
            <person name="Du C."/>
            <person name="Cheng J."/>
            <person name="Dai P."/>
            <person name="Han X."/>
            <person name="Huang E."/>
            <person name="Gao Y."/>
            <person name="Liu J."/>
            <person name="Shao H."/>
            <person name="Ye R."/>
            <person name="Li L."/>
            <person name="Wei W."/>
            <person name="Wang X."/>
            <person name="Wang C."/>
            <person name="Huo Q."/>
            <person name="Li W."/>
            <person name="Guo W."/>
            <person name="Chen H."/>
            <person name="Chen S."/>
            <person name="Zhou L."/>
            <person name="Zhou L."/>
            <person name="Ni X."/>
            <person name="Tian J."/>
            <person name="Zhou Y."/>
            <person name="Sheng Y."/>
            <person name="Liu T."/>
            <person name="Pan Y."/>
            <person name="Xia L."/>
            <person name="Li J."/>
            <person name="Zhao F."/>
            <person name="Cao W."/>
        </authorList>
    </citation>
    <scope>NUCLEOTIDE SEQUENCE</scope>
    <source>
        <strain evidence="8">Rmic-2018</strain>
        <tissue evidence="8">Larvae</tissue>
    </source>
</reference>
<organism evidence="8 9">
    <name type="scientific">Rhipicephalus microplus</name>
    <name type="common">Cattle tick</name>
    <name type="synonym">Boophilus microplus</name>
    <dbReference type="NCBI Taxonomy" id="6941"/>
    <lineage>
        <taxon>Eukaryota</taxon>
        <taxon>Metazoa</taxon>
        <taxon>Ecdysozoa</taxon>
        <taxon>Arthropoda</taxon>
        <taxon>Chelicerata</taxon>
        <taxon>Arachnida</taxon>
        <taxon>Acari</taxon>
        <taxon>Parasitiformes</taxon>
        <taxon>Ixodida</taxon>
        <taxon>Ixodoidea</taxon>
        <taxon>Ixodidae</taxon>
        <taxon>Rhipicephalinae</taxon>
        <taxon>Rhipicephalus</taxon>
        <taxon>Boophilus</taxon>
    </lineage>
</organism>
<gene>
    <name evidence="8" type="ORF">HPB51_004499</name>
</gene>
<comment type="caution">
    <text evidence="8">The sequence shown here is derived from an EMBL/GenBank/DDBJ whole genome shotgun (WGS) entry which is preliminary data.</text>
</comment>
<dbReference type="Proteomes" id="UP000821866">
    <property type="component" value="Chromosome 11"/>
</dbReference>
<evidence type="ECO:0000256" key="4">
    <source>
        <dbReference type="ARBA" id="ARBA00022679"/>
    </source>
</evidence>
<protein>
    <recommendedName>
        <fullName evidence="7">Small ribosomal subunit protein mS35 mitochondrial conserved domain-containing protein</fullName>
    </recommendedName>
</protein>
<evidence type="ECO:0000256" key="5">
    <source>
        <dbReference type="ARBA" id="ARBA00023136"/>
    </source>
</evidence>
<evidence type="ECO:0000256" key="3">
    <source>
        <dbReference type="ARBA" id="ARBA00022676"/>
    </source>
</evidence>
<evidence type="ECO:0000259" key="7">
    <source>
        <dbReference type="Pfam" id="PF10213"/>
    </source>
</evidence>
<accession>A0A9J6ELL8</accession>
<name>A0A9J6ELL8_RHIMP</name>
<evidence type="ECO:0000313" key="9">
    <source>
        <dbReference type="Proteomes" id="UP000821866"/>
    </source>
</evidence>